<evidence type="ECO:0000256" key="1">
    <source>
        <dbReference type="ARBA" id="ARBA00004374"/>
    </source>
</evidence>
<dbReference type="InterPro" id="IPR000184">
    <property type="entry name" value="Bac_surfAg_D15"/>
</dbReference>
<accession>A0A7E4VIZ1</accession>
<evidence type="ECO:0000256" key="5">
    <source>
        <dbReference type="ARBA" id="ARBA00023136"/>
    </source>
</evidence>
<dbReference type="GO" id="GO:0005741">
    <property type="term" value="C:mitochondrial outer membrane"/>
    <property type="evidence" value="ECO:0007669"/>
    <property type="project" value="UniProtKB-SubCell"/>
</dbReference>
<evidence type="ECO:0000259" key="6">
    <source>
        <dbReference type="Pfam" id="PF01103"/>
    </source>
</evidence>
<keyword evidence="7" id="KW-1185">Reference proteome</keyword>
<proteinExistence type="inferred from homology"/>
<dbReference type="PANTHER" id="PTHR12815">
    <property type="entry name" value="SORTING AND ASSEMBLY MACHINERY SAMM50 PROTEIN FAMILY MEMBER"/>
    <property type="match status" value="1"/>
</dbReference>
<evidence type="ECO:0000256" key="3">
    <source>
        <dbReference type="ARBA" id="ARBA00022452"/>
    </source>
</evidence>
<reference evidence="8" key="2">
    <citation type="submission" date="2020-10" db="UniProtKB">
        <authorList>
            <consortium name="WormBaseParasite"/>
        </authorList>
    </citation>
    <scope>IDENTIFICATION</scope>
</reference>
<dbReference type="AlphaFoldDB" id="A0A7E4VIZ1"/>
<dbReference type="PANTHER" id="PTHR12815:SF18">
    <property type="entry name" value="SORTING AND ASSEMBLY MACHINERY COMPONENT 50 HOMOLOG"/>
    <property type="match status" value="1"/>
</dbReference>
<organism evidence="7 8">
    <name type="scientific">Panagrellus redivivus</name>
    <name type="common">Microworm</name>
    <dbReference type="NCBI Taxonomy" id="6233"/>
    <lineage>
        <taxon>Eukaryota</taxon>
        <taxon>Metazoa</taxon>
        <taxon>Ecdysozoa</taxon>
        <taxon>Nematoda</taxon>
        <taxon>Chromadorea</taxon>
        <taxon>Rhabditida</taxon>
        <taxon>Tylenchina</taxon>
        <taxon>Panagrolaimomorpha</taxon>
        <taxon>Panagrolaimoidea</taxon>
        <taxon>Panagrolaimidae</taxon>
        <taxon>Panagrellus</taxon>
    </lineage>
</organism>
<dbReference type="GO" id="GO:0045040">
    <property type="term" value="P:protein insertion into mitochondrial outer membrane"/>
    <property type="evidence" value="ECO:0007669"/>
    <property type="project" value="TreeGrafter"/>
</dbReference>
<dbReference type="Proteomes" id="UP000492821">
    <property type="component" value="Unassembled WGS sequence"/>
</dbReference>
<keyword evidence="4" id="KW-0812">Transmembrane</keyword>
<evidence type="ECO:0000313" key="8">
    <source>
        <dbReference type="WBParaSite" id="Pan_g21737.t1"/>
    </source>
</evidence>
<dbReference type="Pfam" id="PF01103">
    <property type="entry name" value="Omp85"/>
    <property type="match status" value="1"/>
</dbReference>
<sequence>MASFQRADVLLGKCGSEPSVLEAVNFHGVSKTKHDALVKEVSELYNSRNLDELVRNSFLAAKHMQEVGLFDGCTALIDTSKRGPKSYVVNFVAKEPTAMTLGAKVGMTTSGDADACLTGGKQSFDGRGESVDLSYSKTIRGGHSFNVSAAKPVLGWQKYSNYGGSVFRNFETLRWNKAEVTENGIVLRYNGQLFGKLIRHSLNVNNLWRTFHPRSGCPFKVREHAGHSTKFSIENTVGIDTRDRAILASKGYLAKFTQEHAGLIGDASFIRYQVDLQASAPLFLGSFLSASLLANVVHPTAGKTLHLLDRAYLGGPHDLRGFDLRSLGPREKGASLGGSAAFAVAAHIYRPLVPADMLFLHGFVTAGTVSSLQSRSWVSDVLETPRVSAGVGVSFIFKNLIRFELNYVVPIRSAASDATVSGVQFGAGLNFL</sequence>
<dbReference type="GO" id="GO:0033108">
    <property type="term" value="P:mitochondrial respiratory chain complex assembly"/>
    <property type="evidence" value="ECO:0007669"/>
    <property type="project" value="TreeGrafter"/>
</dbReference>
<reference evidence="7" key="1">
    <citation type="journal article" date="2013" name="Genetics">
        <title>The draft genome and transcriptome of Panagrellus redivivus are shaped by the harsh demands of a free-living lifestyle.</title>
        <authorList>
            <person name="Srinivasan J."/>
            <person name="Dillman A.R."/>
            <person name="Macchietto M.G."/>
            <person name="Heikkinen L."/>
            <person name="Lakso M."/>
            <person name="Fracchia K.M."/>
            <person name="Antoshechkin I."/>
            <person name="Mortazavi A."/>
            <person name="Wong G."/>
            <person name="Sternberg P.W."/>
        </authorList>
    </citation>
    <scope>NUCLEOTIDE SEQUENCE [LARGE SCALE GENOMIC DNA]</scope>
    <source>
        <strain evidence="7">MT8872</strain>
    </source>
</reference>
<keyword evidence="5" id="KW-0472">Membrane</keyword>
<evidence type="ECO:0000256" key="2">
    <source>
        <dbReference type="ARBA" id="ARBA00010913"/>
    </source>
</evidence>
<evidence type="ECO:0000256" key="4">
    <source>
        <dbReference type="ARBA" id="ARBA00022692"/>
    </source>
</evidence>
<protein>
    <submittedName>
        <fullName evidence="8">Omp85 domain-containing protein</fullName>
    </submittedName>
</protein>
<comment type="similarity">
    <text evidence="2">Belongs to the SAM50/omp85 family.</text>
</comment>
<keyword evidence="3" id="KW-1134">Transmembrane beta strand</keyword>
<dbReference type="Gene3D" id="2.40.160.50">
    <property type="entry name" value="membrane protein fhac: a member of the omp85/tpsb transporter family"/>
    <property type="match status" value="1"/>
</dbReference>
<dbReference type="InterPro" id="IPR039910">
    <property type="entry name" value="D15-like"/>
</dbReference>
<comment type="subcellular location">
    <subcellularLocation>
        <location evidence="1">Mitochondrion outer membrane</location>
        <topology evidence="1">Multi-pass membrane protein</topology>
    </subcellularLocation>
</comment>
<evidence type="ECO:0000313" key="7">
    <source>
        <dbReference type="Proteomes" id="UP000492821"/>
    </source>
</evidence>
<dbReference type="WBParaSite" id="Pan_g21737.t1">
    <property type="protein sequence ID" value="Pan_g21737.t1"/>
    <property type="gene ID" value="Pan_g21737"/>
</dbReference>
<name>A0A7E4VIZ1_PANRE</name>
<feature type="domain" description="Bacterial surface antigen (D15)" evidence="6">
    <location>
        <begin position="125"/>
        <end position="431"/>
    </location>
</feature>